<keyword evidence="1" id="KW-0648">Protein biosynthesis</keyword>
<name>A0A6M3W2B6_9GENT</name>
<organism evidence="1">
    <name type="scientific">Dunnia sinensis</name>
    <dbReference type="NCBI Taxonomy" id="187337"/>
    <lineage>
        <taxon>Eukaryota</taxon>
        <taxon>Viridiplantae</taxon>
        <taxon>Streptophyta</taxon>
        <taxon>Embryophyta</taxon>
        <taxon>Tracheophyta</taxon>
        <taxon>Spermatophyta</taxon>
        <taxon>Magnoliopsida</taxon>
        <taxon>eudicotyledons</taxon>
        <taxon>Gunneridae</taxon>
        <taxon>Pentapetalae</taxon>
        <taxon>asterids</taxon>
        <taxon>lamiids</taxon>
        <taxon>Gentianales</taxon>
        <taxon>Rubiaceae</taxon>
        <taxon>Rubioideae</taxon>
        <taxon>Dunnieae</taxon>
        <taxon>Dunnia</taxon>
    </lineage>
</organism>
<reference evidence="1" key="1">
    <citation type="journal article" date="2020" name="Mitochondrial DNA Part B Resour">
        <title>The complete chloroplast genome of Dunnia sinensis (Rubiaceae): a monotypic species endemic to Guangdong, China.</title>
        <authorList>
            <person name="Zhang Y."/>
            <person name="Chen S."/>
            <person name="Xu X."/>
            <person name="Wang R."/>
        </authorList>
    </citation>
    <scope>NUCLEOTIDE SEQUENCE</scope>
</reference>
<evidence type="ECO:0000313" key="1">
    <source>
        <dbReference type="EMBL" id="QJF47751.1"/>
    </source>
</evidence>
<dbReference type="EMBL" id="MN883829">
    <property type="protein sequence ID" value="QJF47751.1"/>
    <property type="molecule type" value="Genomic_DNA"/>
</dbReference>
<dbReference type="GO" id="GO:0003743">
    <property type="term" value="F:translation initiation factor activity"/>
    <property type="evidence" value="ECO:0007669"/>
    <property type="project" value="UniProtKB-KW"/>
</dbReference>
<geneLocation type="chloroplast" evidence="1"/>
<gene>
    <name evidence="1" type="primary">infA</name>
</gene>
<accession>A0A6M3W2B6</accession>
<proteinExistence type="predicted"/>
<keyword evidence="1" id="KW-0934">Plastid</keyword>
<keyword evidence="1" id="KW-0396">Initiation factor</keyword>
<keyword evidence="1" id="KW-0150">Chloroplast</keyword>
<dbReference type="AlphaFoldDB" id="A0A6M3W2B6"/>
<protein>
    <submittedName>
        <fullName evidence="1">Translation initiation factor 1</fullName>
    </submittedName>
</protein>
<sequence>MFRVRLDTEDLILGVMFQESFDVVFYRYCQEIE</sequence>